<protein>
    <submittedName>
        <fullName evidence="1">Uncharacterized protein</fullName>
    </submittedName>
</protein>
<sequence length="100" mass="11675">MRAFARACQHLSGLDRRKAKSPIDHPNWWWFSDGVGSVSPQYRVGSEVHFPKSAHLFRQDNANRKRFKNAGLAIPILRFESHKEFMQNPNEVKTVIVDEW</sequence>
<comment type="caution">
    <text evidence="1">The sequence shown here is derived from an EMBL/GenBank/DDBJ whole genome shotgun (WGS) entry which is preliminary data.</text>
</comment>
<keyword evidence="2" id="KW-1185">Reference proteome</keyword>
<gene>
    <name evidence="1" type="primary">Cnig_chr_X.g26004</name>
    <name evidence="1" type="ORF">B9Z55_026004</name>
</gene>
<reference evidence="2" key="1">
    <citation type="submission" date="2017-10" db="EMBL/GenBank/DDBJ databases">
        <title>Rapid genome shrinkage in a self-fertile nematode reveals novel sperm competition proteins.</title>
        <authorList>
            <person name="Yin D."/>
            <person name="Schwarz E.M."/>
            <person name="Thomas C.G."/>
            <person name="Felde R.L."/>
            <person name="Korf I.F."/>
            <person name="Cutter A.D."/>
            <person name="Schartner C.M."/>
            <person name="Ralston E.J."/>
            <person name="Meyer B.J."/>
            <person name="Haag E.S."/>
        </authorList>
    </citation>
    <scope>NUCLEOTIDE SEQUENCE [LARGE SCALE GENOMIC DNA]</scope>
    <source>
        <strain evidence="2">JU1422</strain>
    </source>
</reference>
<organism evidence="1 2">
    <name type="scientific">Caenorhabditis nigoni</name>
    <dbReference type="NCBI Taxonomy" id="1611254"/>
    <lineage>
        <taxon>Eukaryota</taxon>
        <taxon>Metazoa</taxon>
        <taxon>Ecdysozoa</taxon>
        <taxon>Nematoda</taxon>
        <taxon>Chromadorea</taxon>
        <taxon>Rhabditida</taxon>
        <taxon>Rhabditina</taxon>
        <taxon>Rhabditomorpha</taxon>
        <taxon>Rhabditoidea</taxon>
        <taxon>Rhabditidae</taxon>
        <taxon>Peloderinae</taxon>
        <taxon>Caenorhabditis</taxon>
    </lineage>
</organism>
<accession>A0A2G5T1D0</accession>
<name>A0A2G5T1D0_9PELO</name>
<dbReference type="Proteomes" id="UP000230233">
    <property type="component" value="Chromosome X"/>
</dbReference>
<evidence type="ECO:0000313" key="2">
    <source>
        <dbReference type="Proteomes" id="UP000230233"/>
    </source>
</evidence>
<evidence type="ECO:0000313" key="1">
    <source>
        <dbReference type="EMBL" id="PIC21012.1"/>
    </source>
</evidence>
<dbReference type="AlphaFoldDB" id="A0A2G5T1D0"/>
<proteinExistence type="predicted"/>
<dbReference type="EMBL" id="PDUG01000006">
    <property type="protein sequence ID" value="PIC21012.1"/>
    <property type="molecule type" value="Genomic_DNA"/>
</dbReference>